<evidence type="ECO:0000313" key="4">
    <source>
        <dbReference type="Proteomes" id="UP000501408"/>
    </source>
</evidence>
<dbReference type="PROSITE" id="PS50164">
    <property type="entry name" value="GIY_YIG"/>
    <property type="match status" value="1"/>
</dbReference>
<dbReference type="Proteomes" id="UP000501408">
    <property type="component" value="Chromosome 2"/>
</dbReference>
<dbReference type="CDD" id="cd10456">
    <property type="entry name" value="GIY-YIG_UPF0213"/>
    <property type="match status" value="1"/>
</dbReference>
<accession>A0ABX6K7Y1</accession>
<evidence type="ECO:0000259" key="2">
    <source>
        <dbReference type="PROSITE" id="PS50164"/>
    </source>
</evidence>
<feature type="domain" description="GIY-YIG" evidence="2">
    <location>
        <begin position="3"/>
        <end position="78"/>
    </location>
</feature>
<dbReference type="PANTHER" id="PTHR34477">
    <property type="entry name" value="UPF0213 PROTEIN YHBQ"/>
    <property type="match status" value="1"/>
</dbReference>
<protein>
    <submittedName>
        <fullName evidence="3">GIY-YIG nuclease family protein</fullName>
    </submittedName>
</protein>
<organism evidence="3 4">
    <name type="scientific">Salinivibrio costicola</name>
    <name type="common">Vibrio costicola</name>
    <dbReference type="NCBI Taxonomy" id="51367"/>
    <lineage>
        <taxon>Bacteria</taxon>
        <taxon>Pseudomonadati</taxon>
        <taxon>Pseudomonadota</taxon>
        <taxon>Gammaproteobacteria</taxon>
        <taxon>Vibrionales</taxon>
        <taxon>Vibrionaceae</taxon>
        <taxon>Salinivibrio</taxon>
    </lineage>
</organism>
<name>A0ABX6K7Y1_SALCS</name>
<sequence length="91" mass="10627">MSESWFVYLVRTRHNALYCGVSTDVERRFQQHLCGKGARALRGKGPLSLVWQSPAMSKQAAMQLEYQIKQWPKQRKEALCQSCDDVHRWES</sequence>
<dbReference type="InterPro" id="IPR050190">
    <property type="entry name" value="UPF0213_domain"/>
</dbReference>
<dbReference type="PANTHER" id="PTHR34477:SF1">
    <property type="entry name" value="UPF0213 PROTEIN YHBQ"/>
    <property type="match status" value="1"/>
</dbReference>
<reference evidence="3 4" key="1">
    <citation type="submission" date="2020-03" db="EMBL/GenBank/DDBJ databases">
        <title>Genome mining reveals the biosynthetic pathways of PHA and ectoines of the halophilic strain Salinivibrio costicola M318 isolated from fermented shrimp paste.</title>
        <authorList>
            <person name="Doan T.V."/>
            <person name="Tran L.T."/>
            <person name="Trieu T.A."/>
            <person name="Nguyen Q.V."/>
            <person name="Quach T.N."/>
            <person name="Phi T.Q."/>
            <person name="Kumar S."/>
        </authorList>
    </citation>
    <scope>NUCLEOTIDE SEQUENCE [LARGE SCALE GENOMIC DNA]</scope>
    <source>
        <strain evidence="3 4">M318</strain>
    </source>
</reference>
<gene>
    <name evidence="3" type="ORF">HBA18_14190</name>
</gene>
<dbReference type="InterPro" id="IPR000305">
    <property type="entry name" value="GIY-YIG_endonuc"/>
</dbReference>
<dbReference type="InterPro" id="IPR035901">
    <property type="entry name" value="GIY-YIG_endonuc_sf"/>
</dbReference>
<dbReference type="RefSeq" id="WP_167315147.1">
    <property type="nucleotide sequence ID" value="NZ_CP050267.1"/>
</dbReference>
<keyword evidence="4" id="KW-1185">Reference proteome</keyword>
<evidence type="ECO:0000313" key="3">
    <source>
        <dbReference type="EMBL" id="QIR07564.1"/>
    </source>
</evidence>
<proteinExistence type="inferred from homology"/>
<dbReference type="Pfam" id="PF01541">
    <property type="entry name" value="GIY-YIG"/>
    <property type="match status" value="1"/>
</dbReference>
<dbReference type="SUPFAM" id="SSF82771">
    <property type="entry name" value="GIY-YIG endonuclease"/>
    <property type="match status" value="1"/>
</dbReference>
<dbReference type="Gene3D" id="3.40.1440.10">
    <property type="entry name" value="GIY-YIG endonuclease"/>
    <property type="match status" value="1"/>
</dbReference>
<evidence type="ECO:0000256" key="1">
    <source>
        <dbReference type="ARBA" id="ARBA00007435"/>
    </source>
</evidence>
<dbReference type="EMBL" id="CP050267">
    <property type="protein sequence ID" value="QIR07564.1"/>
    <property type="molecule type" value="Genomic_DNA"/>
</dbReference>
<comment type="similarity">
    <text evidence="1">Belongs to the UPF0213 family.</text>
</comment>